<feature type="compositionally biased region" description="Low complexity" evidence="6">
    <location>
        <begin position="868"/>
        <end position="883"/>
    </location>
</feature>
<evidence type="ECO:0000256" key="3">
    <source>
        <dbReference type="ARBA" id="ARBA00023125"/>
    </source>
</evidence>
<feature type="compositionally biased region" description="Basic and acidic residues" evidence="6">
    <location>
        <begin position="165"/>
        <end position="188"/>
    </location>
</feature>
<dbReference type="VEuPathDB" id="FungiDB:SPSK_01405"/>
<evidence type="ECO:0008006" key="9">
    <source>
        <dbReference type="Google" id="ProtNLM"/>
    </source>
</evidence>
<keyword evidence="2" id="KW-0805">Transcription regulation</keyword>
<feature type="region of interest" description="Disordered" evidence="6">
    <location>
        <begin position="608"/>
        <end position="647"/>
    </location>
</feature>
<feature type="compositionally biased region" description="Low complexity" evidence="6">
    <location>
        <begin position="9"/>
        <end position="27"/>
    </location>
</feature>
<keyword evidence="3" id="KW-0238">DNA-binding</keyword>
<dbReference type="GO" id="GO:0008270">
    <property type="term" value="F:zinc ion binding"/>
    <property type="evidence" value="ECO:0007669"/>
    <property type="project" value="InterPro"/>
</dbReference>
<evidence type="ECO:0000313" key="8">
    <source>
        <dbReference type="Proteomes" id="UP000033710"/>
    </source>
</evidence>
<dbReference type="GeneID" id="27663597"/>
<dbReference type="Proteomes" id="UP000033710">
    <property type="component" value="Unassembled WGS sequence"/>
</dbReference>
<feature type="compositionally biased region" description="Pro residues" evidence="6">
    <location>
        <begin position="843"/>
        <end position="855"/>
    </location>
</feature>
<feature type="region of interest" description="Disordered" evidence="6">
    <location>
        <begin position="122"/>
        <end position="198"/>
    </location>
</feature>
<feature type="compositionally biased region" description="Low complexity" evidence="6">
    <location>
        <begin position="612"/>
        <end position="640"/>
    </location>
</feature>
<keyword evidence="4" id="KW-0804">Transcription</keyword>
<name>A0A0F2MEF7_SPOSC</name>
<dbReference type="PANTHER" id="PTHR31845">
    <property type="entry name" value="FINGER DOMAIN PROTEIN, PUTATIVE-RELATED"/>
    <property type="match status" value="1"/>
</dbReference>
<keyword evidence="5" id="KW-0539">Nucleus</keyword>
<dbReference type="RefSeq" id="XP_016589921.1">
    <property type="nucleotide sequence ID" value="XM_016728320.1"/>
</dbReference>
<dbReference type="PANTHER" id="PTHR31845:SF10">
    <property type="entry name" value="ZN(II)2CYS6 TRANSCRIPTION FACTOR (EUROFUNG)"/>
    <property type="match status" value="1"/>
</dbReference>
<dbReference type="CDD" id="cd12148">
    <property type="entry name" value="fungal_TF_MHR"/>
    <property type="match status" value="1"/>
</dbReference>
<dbReference type="OrthoDB" id="5226580at2759"/>
<dbReference type="InterPro" id="IPR051089">
    <property type="entry name" value="prtT"/>
</dbReference>
<organism evidence="7 8">
    <name type="scientific">Sporothrix schenckii 1099-18</name>
    <dbReference type="NCBI Taxonomy" id="1397361"/>
    <lineage>
        <taxon>Eukaryota</taxon>
        <taxon>Fungi</taxon>
        <taxon>Dikarya</taxon>
        <taxon>Ascomycota</taxon>
        <taxon>Pezizomycotina</taxon>
        <taxon>Sordariomycetes</taxon>
        <taxon>Sordariomycetidae</taxon>
        <taxon>Ophiostomatales</taxon>
        <taxon>Ophiostomataceae</taxon>
        <taxon>Sporothrix</taxon>
    </lineage>
</organism>
<reference evidence="7 8" key="1">
    <citation type="journal article" date="2014" name="BMC Genomics">
        <title>Comparative genomics of the major fungal agents of human and animal Sporotrichosis: Sporothrix schenckii and Sporothrix brasiliensis.</title>
        <authorList>
            <person name="Teixeira M.M."/>
            <person name="de Almeida L.G."/>
            <person name="Kubitschek-Barreira P."/>
            <person name="Alves F.L."/>
            <person name="Kioshima E.S."/>
            <person name="Abadio A.K."/>
            <person name="Fernandes L."/>
            <person name="Derengowski L.S."/>
            <person name="Ferreira K.S."/>
            <person name="Souza R.C."/>
            <person name="Ruiz J.C."/>
            <person name="de Andrade N.C."/>
            <person name="Paes H.C."/>
            <person name="Nicola A.M."/>
            <person name="Albuquerque P."/>
            <person name="Gerber A.L."/>
            <person name="Martins V.P."/>
            <person name="Peconick L.D."/>
            <person name="Neto A.V."/>
            <person name="Chaucanez C.B."/>
            <person name="Silva P.A."/>
            <person name="Cunha O.L."/>
            <person name="de Oliveira F.F."/>
            <person name="dos Santos T.C."/>
            <person name="Barros A.L."/>
            <person name="Soares M.A."/>
            <person name="de Oliveira L.M."/>
            <person name="Marini M.M."/>
            <person name="Villalobos-Duno H."/>
            <person name="Cunha M.M."/>
            <person name="de Hoog S."/>
            <person name="da Silveira J.F."/>
            <person name="Henrissat B."/>
            <person name="Nino-Vega G.A."/>
            <person name="Cisalpino P.S."/>
            <person name="Mora-Montes H.M."/>
            <person name="Almeida S.R."/>
            <person name="Stajich J.E."/>
            <person name="Lopes-Bezerra L.M."/>
            <person name="Vasconcelos A.T."/>
            <person name="Felipe M.S."/>
        </authorList>
    </citation>
    <scope>NUCLEOTIDE SEQUENCE [LARGE SCALE GENOMIC DNA]</scope>
    <source>
        <strain evidence="7 8">1099-18</strain>
    </source>
</reference>
<evidence type="ECO:0000256" key="2">
    <source>
        <dbReference type="ARBA" id="ARBA00023015"/>
    </source>
</evidence>
<dbReference type="GO" id="GO:0000981">
    <property type="term" value="F:DNA-binding transcription factor activity, RNA polymerase II-specific"/>
    <property type="evidence" value="ECO:0007669"/>
    <property type="project" value="InterPro"/>
</dbReference>
<comment type="caution">
    <text evidence="7">The sequence shown here is derived from an EMBL/GenBank/DDBJ whole genome shotgun (WGS) entry which is preliminary data.</text>
</comment>
<feature type="region of interest" description="Disordered" evidence="6">
    <location>
        <begin position="815"/>
        <end position="889"/>
    </location>
</feature>
<gene>
    <name evidence="7" type="ORF">SPSK_01405</name>
</gene>
<evidence type="ECO:0000256" key="4">
    <source>
        <dbReference type="ARBA" id="ARBA00023163"/>
    </source>
</evidence>
<reference evidence="7 8" key="2">
    <citation type="journal article" date="2015" name="Eukaryot. Cell">
        <title>Asexual propagation of a virulent clone complex in a human and feline outbreak of sporotrichosis.</title>
        <authorList>
            <person name="Teixeira Mde M."/>
            <person name="Rodrigues A.M."/>
            <person name="Tsui C.K."/>
            <person name="de Almeida L.G."/>
            <person name="Van Diepeningen A.D."/>
            <person name="van den Ende B.G."/>
            <person name="Fernandes G.F."/>
            <person name="Kano R."/>
            <person name="Hamelin R.C."/>
            <person name="Lopes-Bezerra L.M."/>
            <person name="Vasconcelos A.T."/>
            <person name="de Hoog S."/>
            <person name="de Camargo Z.P."/>
            <person name="Felipe M.S."/>
        </authorList>
    </citation>
    <scope>NUCLEOTIDE SEQUENCE [LARGE SCALE GENOMIC DNA]</scope>
    <source>
        <strain evidence="7 8">1099-18</strain>
    </source>
</reference>
<dbReference type="EMBL" id="AXCR01000005">
    <property type="protein sequence ID" value="KJR87245.1"/>
    <property type="molecule type" value="Genomic_DNA"/>
</dbReference>
<feature type="region of interest" description="Disordered" evidence="6">
    <location>
        <begin position="1"/>
        <end position="32"/>
    </location>
</feature>
<evidence type="ECO:0000256" key="1">
    <source>
        <dbReference type="ARBA" id="ARBA00004123"/>
    </source>
</evidence>
<accession>A0A0F2MEF7</accession>
<feature type="compositionally biased region" description="Polar residues" evidence="6">
    <location>
        <begin position="131"/>
        <end position="143"/>
    </location>
</feature>
<protein>
    <recommendedName>
        <fullName evidence="9">Zn(2)-C6 fungal-type domain-containing protein</fullName>
    </recommendedName>
</protein>
<dbReference type="KEGG" id="ssck:SPSK_01405"/>
<feature type="compositionally biased region" description="Low complexity" evidence="6">
    <location>
        <begin position="144"/>
        <end position="161"/>
    </location>
</feature>
<comment type="subcellular location">
    <subcellularLocation>
        <location evidence="1">Nucleus</location>
    </subcellularLocation>
</comment>
<feature type="compositionally biased region" description="Polar residues" evidence="6">
    <location>
        <begin position="189"/>
        <end position="198"/>
    </location>
</feature>
<evidence type="ECO:0000256" key="6">
    <source>
        <dbReference type="SAM" id="MobiDB-lite"/>
    </source>
</evidence>
<dbReference type="GO" id="GO:0005634">
    <property type="term" value="C:nucleus"/>
    <property type="evidence" value="ECO:0007669"/>
    <property type="project" value="UniProtKB-SubCell"/>
</dbReference>
<evidence type="ECO:0000256" key="5">
    <source>
        <dbReference type="ARBA" id="ARBA00023242"/>
    </source>
</evidence>
<dbReference type="AlphaFoldDB" id="A0A0F2MEF7"/>
<dbReference type="InterPro" id="IPR036864">
    <property type="entry name" value="Zn2-C6_fun-type_DNA-bd_sf"/>
</dbReference>
<dbReference type="GO" id="GO:0000976">
    <property type="term" value="F:transcription cis-regulatory region binding"/>
    <property type="evidence" value="ECO:0007669"/>
    <property type="project" value="TreeGrafter"/>
</dbReference>
<sequence>MPLGSTSPRSAAAGVGVGRAGSVAASSGDDRTKTTAKWGAACASCAAAKAKCIRSNEESGSKCDRCERLFKDCTDQVHRPRKKRASKPSKTAQLEERLNGLVDLLRATGELSTSVAAAAGVSTGAPSTAGHTDSASADSPDNRSSVPSVPSAPSSMSVPSPDISNIRDDYPERHARDRQPRDVRRETEPNTTPATIPATYNSFAPPACICRPEIGDTVTDAVESDAVLLDKFRTKMQPLVPIVVLPEAATAAQLAVDRPFLFLSIKTVASVDNYRSMQGLMFQLINHLSDYMLLRAERSLDLLQGLLTILSWYHHHCMMHSQLSNLLHLASSLVGDLGLGKPARIAERTDLMVLHPNPPSPRTHEERRALLGLWYLRSSVALCFQKSEPMRFTPYMRQCLHELEAAADASSDATLVALVRMQQLAEKVGACNSRDDAGCGGGGGGDTDEALYGTAYPAYPAYPRAPKAAYKIAFQSELDQLLASLAPAVRAHAVVESHARALTLRLYEPPLLDLPLLRTLSSSLTSALTAASSPTRATALDMLYRARTALTAFFDQFFTVSIHIYQWLPLPLYVHLIYGITMLSRWARLIGPTRPAHANLRGPALNKAAVDTPASSNSTTPASAEPASATTHAASASTPTLDLRDPSHRLVPGQGAAATKPGVSGISGIAGIAGPGGRGPVSSMPFAFIPGMDPRELQRDPSLLQAVARLRDHMRLQPDLQLDIPATLTTIWDRFEQSNREMRAAGAAKFGDSVARGMNVWDLTARKIAIMRFKVGRYLDGATAGAIGGAGSEASSAGGAVGAANVGNAGIAGNAAGGGTMDHHSRTTQHTHTPTTSAIAQPPQRPKPTFSPYPPYAQHMYMTNIPGQHQHQQQQHQQHQQQQTPPSQTQLPLHTASMAFGSSTPMHTQPQTQPDAQMPAVAAAGLPPDMGYAMGAGAGAAAGGAPGMGGIGNGLGSVADISYGLGNLEGWDHDPLWGADLFGTGPDPAMWAENMDWVATLG</sequence>
<proteinExistence type="predicted"/>
<evidence type="ECO:0000313" key="7">
    <source>
        <dbReference type="EMBL" id="KJR87245.1"/>
    </source>
</evidence>
<dbReference type="Gene3D" id="4.10.240.10">
    <property type="entry name" value="Zn(2)-C6 fungal-type DNA-binding domain"/>
    <property type="match status" value="1"/>
</dbReference>